<dbReference type="SUPFAM" id="SSF55874">
    <property type="entry name" value="ATPase domain of HSP90 chaperone/DNA topoisomerase II/histidine kinase"/>
    <property type="match status" value="1"/>
</dbReference>
<evidence type="ECO:0000256" key="12">
    <source>
        <dbReference type="SAM" id="MobiDB-lite"/>
    </source>
</evidence>
<dbReference type="PRINTS" id="PR00344">
    <property type="entry name" value="BCTRLSENSOR"/>
</dbReference>
<dbReference type="Pfam" id="PF00512">
    <property type="entry name" value="HisKA"/>
    <property type="match status" value="1"/>
</dbReference>
<evidence type="ECO:0000256" key="3">
    <source>
        <dbReference type="ARBA" id="ARBA00012438"/>
    </source>
</evidence>
<evidence type="ECO:0000256" key="2">
    <source>
        <dbReference type="ARBA" id="ARBA00004236"/>
    </source>
</evidence>
<evidence type="ECO:0000256" key="1">
    <source>
        <dbReference type="ARBA" id="ARBA00000085"/>
    </source>
</evidence>
<evidence type="ECO:0000256" key="5">
    <source>
        <dbReference type="ARBA" id="ARBA00022553"/>
    </source>
</evidence>
<dbReference type="InterPro" id="IPR003594">
    <property type="entry name" value="HATPase_dom"/>
</dbReference>
<dbReference type="InterPro" id="IPR003661">
    <property type="entry name" value="HisK_dim/P_dom"/>
</dbReference>
<name>A0A517T7X6_9PLAN</name>
<dbReference type="PROSITE" id="PS50109">
    <property type="entry name" value="HIS_KIN"/>
    <property type="match status" value="1"/>
</dbReference>
<dbReference type="PANTHER" id="PTHR43711:SF31">
    <property type="entry name" value="HISTIDINE KINASE"/>
    <property type="match status" value="1"/>
</dbReference>
<dbReference type="InterPro" id="IPR004358">
    <property type="entry name" value="Sig_transdc_His_kin-like_C"/>
</dbReference>
<keyword evidence="4" id="KW-1003">Cell membrane</keyword>
<dbReference type="SUPFAM" id="SSF158472">
    <property type="entry name" value="HAMP domain-like"/>
    <property type="match status" value="1"/>
</dbReference>
<dbReference type="EMBL" id="CP036316">
    <property type="protein sequence ID" value="QDT64478.1"/>
    <property type="molecule type" value="Genomic_DNA"/>
</dbReference>
<evidence type="ECO:0000256" key="13">
    <source>
        <dbReference type="SAM" id="Phobius"/>
    </source>
</evidence>
<dbReference type="AlphaFoldDB" id="A0A517T7X6"/>
<feature type="region of interest" description="Disordered" evidence="12">
    <location>
        <begin position="536"/>
        <end position="578"/>
    </location>
</feature>
<keyword evidence="11 13" id="KW-0472">Membrane</keyword>
<dbReference type="SMART" id="SM00387">
    <property type="entry name" value="HATPase_c"/>
    <property type="match status" value="1"/>
</dbReference>
<dbReference type="CDD" id="cd16922">
    <property type="entry name" value="HATPase_EvgS-ArcB-TorS-like"/>
    <property type="match status" value="1"/>
</dbReference>
<dbReference type="SUPFAM" id="SSF47384">
    <property type="entry name" value="Homodimeric domain of signal transducing histidine kinase"/>
    <property type="match status" value="1"/>
</dbReference>
<evidence type="ECO:0000259" key="15">
    <source>
        <dbReference type="PROSITE" id="PS50885"/>
    </source>
</evidence>
<dbReference type="InterPro" id="IPR036890">
    <property type="entry name" value="HATPase_C_sf"/>
</dbReference>
<dbReference type="InterPro" id="IPR036097">
    <property type="entry name" value="HisK_dim/P_sf"/>
</dbReference>
<dbReference type="Proteomes" id="UP000319976">
    <property type="component" value="Chromosome"/>
</dbReference>
<dbReference type="CDD" id="cd00082">
    <property type="entry name" value="HisKA"/>
    <property type="match status" value="1"/>
</dbReference>
<evidence type="ECO:0000256" key="6">
    <source>
        <dbReference type="ARBA" id="ARBA00022679"/>
    </source>
</evidence>
<evidence type="ECO:0000313" key="16">
    <source>
        <dbReference type="EMBL" id="QDT64478.1"/>
    </source>
</evidence>
<gene>
    <name evidence="16" type="primary">barA_4</name>
    <name evidence="16" type="ORF">V22_17120</name>
</gene>
<dbReference type="Gene3D" id="6.10.340.10">
    <property type="match status" value="1"/>
</dbReference>
<evidence type="ECO:0000256" key="11">
    <source>
        <dbReference type="ARBA" id="ARBA00023136"/>
    </source>
</evidence>
<feature type="domain" description="Histidine kinase" evidence="14">
    <location>
        <begin position="290"/>
        <end position="515"/>
    </location>
</feature>
<protein>
    <recommendedName>
        <fullName evidence="3">histidine kinase</fullName>
        <ecNumber evidence="3">2.7.13.3</ecNumber>
    </recommendedName>
</protein>
<proteinExistence type="predicted"/>
<dbReference type="PROSITE" id="PS50885">
    <property type="entry name" value="HAMP"/>
    <property type="match status" value="1"/>
</dbReference>
<feature type="domain" description="HAMP" evidence="15">
    <location>
        <begin position="202"/>
        <end position="254"/>
    </location>
</feature>
<dbReference type="InterPro" id="IPR003660">
    <property type="entry name" value="HAMP_dom"/>
</dbReference>
<dbReference type="InterPro" id="IPR005467">
    <property type="entry name" value="His_kinase_dom"/>
</dbReference>
<dbReference type="InterPro" id="IPR050736">
    <property type="entry name" value="Sensor_HK_Regulatory"/>
</dbReference>
<keyword evidence="13" id="KW-1133">Transmembrane helix</keyword>
<evidence type="ECO:0000256" key="4">
    <source>
        <dbReference type="ARBA" id="ARBA00022475"/>
    </source>
</evidence>
<comment type="catalytic activity">
    <reaction evidence="1">
        <text>ATP + protein L-histidine = ADP + protein N-phospho-L-histidine.</text>
        <dbReference type="EC" id="2.7.13.3"/>
    </reaction>
</comment>
<accession>A0A517T7X6</accession>
<evidence type="ECO:0000256" key="10">
    <source>
        <dbReference type="ARBA" id="ARBA00023012"/>
    </source>
</evidence>
<feature type="transmembrane region" description="Helical" evidence="13">
    <location>
        <begin position="179"/>
        <end position="200"/>
    </location>
</feature>
<evidence type="ECO:0000256" key="7">
    <source>
        <dbReference type="ARBA" id="ARBA00022741"/>
    </source>
</evidence>
<keyword evidence="5" id="KW-0597">Phosphoprotein</keyword>
<dbReference type="FunFam" id="3.30.565.10:FF:000023">
    <property type="entry name" value="PAS domain-containing sensor histidine kinase"/>
    <property type="match status" value="1"/>
</dbReference>
<keyword evidence="10" id="KW-0902">Two-component regulatory system</keyword>
<sequence>MSYRTVKRLLGETSLERKCRFLFGTGLLLLIAVSFSVYGWLNVRVVYDQNRTVAQALIEPILWHKHRGEPTPDAALLDLAPAGPHVESWQVYKVDPSASSADRPGDHIGYQALRALREGRREYTSVSDDEYRYYAAISASKSCVKCHYHKNVSEGDLIGMVKISLPLTETKLALARNNAFLFTTAIVTAFLAMLAAYAIVRYVIVKPVLHLKEVSDEIAQGTLDLRADIRTGDEFEELSHAFNRMLRHLINMQDELHQVNSNLDGKVDELARVNLRLYETNRLKDEFLATMSHELRTPLNSILGFSDVLSGAENLTDKQHRFVGNIQKSGRDLMVMINDLLDLAKIESGKLQAAPMEVRLTEIVDRQVDSMMPIAERKNIELSSQVDRDLPMLFQDGGKIQQILNNLLSNALKFTPDGGRVQIRGILCDDGKHFDLIVEDTGIGIPLEDQGAIFEKFRQGRTVPGQKDAMTREHGGTGLGLSIVRELAKLLDGDIELESEFGKGSKFIVHLPLRLETDKDAAPYAAYPTMAPIMRKTEEILQKRRTATPEKPQAESDSEDEKNSEDPQSASVERAISE</sequence>
<dbReference type="Gene3D" id="1.10.287.130">
    <property type="match status" value="1"/>
</dbReference>
<evidence type="ECO:0000259" key="14">
    <source>
        <dbReference type="PROSITE" id="PS50109"/>
    </source>
</evidence>
<keyword evidence="6 16" id="KW-0808">Transferase</keyword>
<dbReference type="PANTHER" id="PTHR43711">
    <property type="entry name" value="TWO-COMPONENT HISTIDINE KINASE"/>
    <property type="match status" value="1"/>
</dbReference>
<dbReference type="CDD" id="cd06225">
    <property type="entry name" value="HAMP"/>
    <property type="match status" value="1"/>
</dbReference>
<keyword evidence="8 16" id="KW-0418">Kinase</keyword>
<dbReference type="RefSeq" id="WP_145261671.1">
    <property type="nucleotide sequence ID" value="NZ_CP036316.1"/>
</dbReference>
<evidence type="ECO:0000313" key="17">
    <source>
        <dbReference type="Proteomes" id="UP000319976"/>
    </source>
</evidence>
<reference evidence="16 17" key="1">
    <citation type="submission" date="2019-02" db="EMBL/GenBank/DDBJ databases">
        <title>Deep-cultivation of Planctomycetes and their phenomic and genomic characterization uncovers novel biology.</title>
        <authorList>
            <person name="Wiegand S."/>
            <person name="Jogler M."/>
            <person name="Boedeker C."/>
            <person name="Pinto D."/>
            <person name="Vollmers J."/>
            <person name="Rivas-Marin E."/>
            <person name="Kohn T."/>
            <person name="Peeters S.H."/>
            <person name="Heuer A."/>
            <person name="Rast P."/>
            <person name="Oberbeckmann S."/>
            <person name="Bunk B."/>
            <person name="Jeske O."/>
            <person name="Meyerdierks A."/>
            <person name="Storesund J.E."/>
            <person name="Kallscheuer N."/>
            <person name="Luecker S."/>
            <person name="Lage O.M."/>
            <person name="Pohl T."/>
            <person name="Merkel B.J."/>
            <person name="Hornburger P."/>
            <person name="Mueller R.-W."/>
            <person name="Bruemmer F."/>
            <person name="Labrenz M."/>
            <person name="Spormann A.M."/>
            <person name="Op den Camp H."/>
            <person name="Overmann J."/>
            <person name="Amann R."/>
            <person name="Jetten M.S.M."/>
            <person name="Mascher T."/>
            <person name="Medema M.H."/>
            <person name="Devos D.P."/>
            <person name="Kaster A.-K."/>
            <person name="Ovreas L."/>
            <person name="Rohde M."/>
            <person name="Galperin M.Y."/>
            <person name="Jogler C."/>
        </authorList>
    </citation>
    <scope>NUCLEOTIDE SEQUENCE [LARGE SCALE GENOMIC DNA]</scope>
    <source>
        <strain evidence="16 17">V22</strain>
    </source>
</reference>
<dbReference type="SMART" id="SM00388">
    <property type="entry name" value="HisKA"/>
    <property type="match status" value="1"/>
</dbReference>
<comment type="subcellular location">
    <subcellularLocation>
        <location evidence="2">Cell membrane</location>
    </subcellularLocation>
</comment>
<evidence type="ECO:0000256" key="8">
    <source>
        <dbReference type="ARBA" id="ARBA00022777"/>
    </source>
</evidence>
<evidence type="ECO:0000256" key="9">
    <source>
        <dbReference type="ARBA" id="ARBA00022840"/>
    </source>
</evidence>
<dbReference type="GO" id="GO:0005886">
    <property type="term" value="C:plasma membrane"/>
    <property type="evidence" value="ECO:0007669"/>
    <property type="project" value="UniProtKB-SubCell"/>
</dbReference>
<dbReference type="GO" id="GO:0005524">
    <property type="term" value="F:ATP binding"/>
    <property type="evidence" value="ECO:0007669"/>
    <property type="project" value="UniProtKB-KW"/>
</dbReference>
<dbReference type="Gene3D" id="3.30.565.10">
    <property type="entry name" value="Histidine kinase-like ATPase, C-terminal domain"/>
    <property type="match status" value="1"/>
</dbReference>
<dbReference type="Pfam" id="PF02518">
    <property type="entry name" value="HATPase_c"/>
    <property type="match status" value="1"/>
</dbReference>
<dbReference type="Pfam" id="PF00672">
    <property type="entry name" value="HAMP"/>
    <property type="match status" value="1"/>
</dbReference>
<keyword evidence="7" id="KW-0547">Nucleotide-binding</keyword>
<dbReference type="EC" id="2.7.13.3" evidence="3"/>
<dbReference type="KEGG" id="chya:V22_17120"/>
<keyword evidence="13" id="KW-0812">Transmembrane</keyword>
<dbReference type="SMART" id="SM00304">
    <property type="entry name" value="HAMP"/>
    <property type="match status" value="1"/>
</dbReference>
<feature type="transmembrane region" description="Helical" evidence="13">
    <location>
        <begin position="21"/>
        <end position="41"/>
    </location>
</feature>
<keyword evidence="9" id="KW-0067">ATP-binding</keyword>
<organism evidence="16 17">
    <name type="scientific">Calycomorphotria hydatis</name>
    <dbReference type="NCBI Taxonomy" id="2528027"/>
    <lineage>
        <taxon>Bacteria</taxon>
        <taxon>Pseudomonadati</taxon>
        <taxon>Planctomycetota</taxon>
        <taxon>Planctomycetia</taxon>
        <taxon>Planctomycetales</taxon>
        <taxon>Planctomycetaceae</taxon>
        <taxon>Calycomorphotria</taxon>
    </lineage>
</organism>
<dbReference type="OrthoDB" id="9813394at2"/>
<dbReference type="GO" id="GO:0000155">
    <property type="term" value="F:phosphorelay sensor kinase activity"/>
    <property type="evidence" value="ECO:0007669"/>
    <property type="project" value="InterPro"/>
</dbReference>
<keyword evidence="17" id="KW-1185">Reference proteome</keyword>